<protein>
    <submittedName>
        <fullName evidence="1">Uncharacterized protein</fullName>
    </submittedName>
</protein>
<dbReference type="EMBL" id="BPLR01018218">
    <property type="protein sequence ID" value="GIY97836.1"/>
    <property type="molecule type" value="Genomic_DNA"/>
</dbReference>
<name>A0AAV4XRP8_CAEEX</name>
<organism evidence="1 2">
    <name type="scientific">Caerostris extrusa</name>
    <name type="common">Bark spider</name>
    <name type="synonym">Caerostris bankana</name>
    <dbReference type="NCBI Taxonomy" id="172846"/>
    <lineage>
        <taxon>Eukaryota</taxon>
        <taxon>Metazoa</taxon>
        <taxon>Ecdysozoa</taxon>
        <taxon>Arthropoda</taxon>
        <taxon>Chelicerata</taxon>
        <taxon>Arachnida</taxon>
        <taxon>Araneae</taxon>
        <taxon>Araneomorphae</taxon>
        <taxon>Entelegynae</taxon>
        <taxon>Araneoidea</taxon>
        <taxon>Araneidae</taxon>
        <taxon>Caerostris</taxon>
    </lineage>
</organism>
<accession>A0AAV4XRP8</accession>
<comment type="caution">
    <text evidence="1">The sequence shown here is derived from an EMBL/GenBank/DDBJ whole genome shotgun (WGS) entry which is preliminary data.</text>
</comment>
<gene>
    <name evidence="1" type="ORF">CEXT_248251</name>
</gene>
<dbReference type="Proteomes" id="UP001054945">
    <property type="component" value="Unassembled WGS sequence"/>
</dbReference>
<evidence type="ECO:0000313" key="1">
    <source>
        <dbReference type="EMBL" id="GIY97836.1"/>
    </source>
</evidence>
<evidence type="ECO:0000313" key="2">
    <source>
        <dbReference type="Proteomes" id="UP001054945"/>
    </source>
</evidence>
<keyword evidence="2" id="KW-1185">Reference proteome</keyword>
<reference evidence="1 2" key="1">
    <citation type="submission" date="2021-06" db="EMBL/GenBank/DDBJ databases">
        <title>Caerostris extrusa draft genome.</title>
        <authorList>
            <person name="Kono N."/>
            <person name="Arakawa K."/>
        </authorList>
    </citation>
    <scope>NUCLEOTIDE SEQUENCE [LARGE SCALE GENOMIC DNA]</scope>
</reference>
<sequence length="100" mass="11422">MERKKSFCIARFSRISPIMDADKDIALQVATLCLIRTDRCKKAWFFLPLKQWVCAQHGGTACRFYISSHVPNIIMLDAGLARLSTRKSEKQKHGVQVLKV</sequence>
<dbReference type="AlphaFoldDB" id="A0AAV4XRP8"/>
<proteinExistence type="predicted"/>